<dbReference type="PROSITE" id="PS00072">
    <property type="entry name" value="ACYL_COA_DH_1"/>
    <property type="match status" value="1"/>
</dbReference>
<evidence type="ECO:0000256" key="1">
    <source>
        <dbReference type="ARBA" id="ARBA00001974"/>
    </source>
</evidence>
<sequence>MQPPHQQPTDHNKLIDHKKSTDHALSGEEIMTAFVPGMLPEEYEDLRQGVAKFADEEVAPVSAELDAKHEFPYDLVAKMGEMGLFGLPFDEEYGGMGGDYFALCLAIEEIGRVNQSLAITLEAGVSLGAMPIYRFGTEEQKREWLPKLTDASGLGAFGLTEPEAGSDAGGTRTKATLEGGTWTINGSKCFITNSGTDITRLVTATAVTGTRTSKSGREVPEISTIMIPTGTPGFTAEPTYDKVGWNSSDTHPLTFDNVQVPEENLLGERGRGYANFLRILDEGRIAVGALSVGAAQGCVDESVKYAKERQAFGQPISDFQGISFKIARMEARVVAARSAYYLAASRMLAGLPFKKEAAIAKMVAGEAAMDNARDATQIHGGYGFMNEYLVARHYRDSKILEVGEGTTEVQLMLIARELGI</sequence>
<dbReference type="Gene3D" id="1.20.140.10">
    <property type="entry name" value="Butyryl-CoA Dehydrogenase, subunit A, domain 3"/>
    <property type="match status" value="1"/>
</dbReference>
<dbReference type="InterPro" id="IPR013786">
    <property type="entry name" value="AcylCoA_DH/ox_N"/>
</dbReference>
<keyword evidence="4 6" id="KW-0274">FAD</keyword>
<dbReference type="GO" id="GO:0008470">
    <property type="term" value="F:3-methylbutanoyl-CoA dehydrogenase activity"/>
    <property type="evidence" value="ECO:0007669"/>
    <property type="project" value="UniProtKB-EC"/>
</dbReference>
<reference evidence="11" key="1">
    <citation type="submission" date="2016-09" db="EMBL/GenBank/DDBJ databases">
        <title>Complete Genome Sequence of Brevibacterium linens SMQ-1335.</title>
        <authorList>
            <person name="de Melo A.G."/>
            <person name="Labrie S.J."/>
            <person name="Dumaresq J."/>
            <person name="Roberts R.J."/>
            <person name="Tremblay D.M."/>
            <person name="Moineau S."/>
        </authorList>
    </citation>
    <scope>NUCLEOTIDE SEQUENCE [LARGE SCALE GENOMIC DNA]</scope>
    <source>
        <strain evidence="11">SMQ-1335</strain>
    </source>
</reference>
<evidence type="ECO:0000256" key="6">
    <source>
        <dbReference type="RuleBase" id="RU362125"/>
    </source>
</evidence>
<accession>A0A1D7W100</accession>
<dbReference type="Gene3D" id="2.40.110.10">
    <property type="entry name" value="Butyryl-CoA Dehydrogenase, subunit A, domain 2"/>
    <property type="match status" value="1"/>
</dbReference>
<dbReference type="PANTHER" id="PTHR43884">
    <property type="entry name" value="ACYL-COA DEHYDROGENASE"/>
    <property type="match status" value="1"/>
</dbReference>
<dbReference type="InterPro" id="IPR009075">
    <property type="entry name" value="AcylCo_DH/oxidase_C"/>
</dbReference>
<organism evidence="10 11">
    <name type="scientific">Brevibacterium aurantiacum</name>
    <dbReference type="NCBI Taxonomy" id="273384"/>
    <lineage>
        <taxon>Bacteria</taxon>
        <taxon>Bacillati</taxon>
        <taxon>Actinomycetota</taxon>
        <taxon>Actinomycetes</taxon>
        <taxon>Micrococcales</taxon>
        <taxon>Brevibacteriaceae</taxon>
        <taxon>Brevibacterium</taxon>
    </lineage>
</organism>
<feature type="domain" description="Acyl-CoA dehydrogenase/oxidase C-terminal" evidence="7">
    <location>
        <begin position="270"/>
        <end position="418"/>
    </location>
</feature>
<evidence type="ECO:0000256" key="2">
    <source>
        <dbReference type="ARBA" id="ARBA00009347"/>
    </source>
</evidence>
<keyword evidence="5 6" id="KW-0560">Oxidoreductase</keyword>
<dbReference type="eggNOG" id="COG1960">
    <property type="taxonomic scope" value="Bacteria"/>
</dbReference>
<dbReference type="FunFam" id="1.10.540.10:FF:000002">
    <property type="entry name" value="Acyl-CoA dehydrogenase FadE19"/>
    <property type="match status" value="1"/>
</dbReference>
<name>A0A1D7W100_BREAU</name>
<dbReference type="EC" id="1.3.8.4" evidence="10"/>
<evidence type="ECO:0000256" key="3">
    <source>
        <dbReference type="ARBA" id="ARBA00022630"/>
    </source>
</evidence>
<feature type="domain" description="Acyl-CoA dehydrogenase/oxidase N-terminal" evidence="9">
    <location>
        <begin position="41"/>
        <end position="150"/>
    </location>
</feature>
<evidence type="ECO:0000256" key="5">
    <source>
        <dbReference type="ARBA" id="ARBA00023002"/>
    </source>
</evidence>
<dbReference type="PROSITE" id="PS00073">
    <property type="entry name" value="ACYL_COA_DH_2"/>
    <property type="match status" value="1"/>
</dbReference>
<dbReference type="FunFam" id="2.40.110.10:FF:000009">
    <property type="entry name" value="Acyl-CoA dehydrogenase"/>
    <property type="match status" value="1"/>
</dbReference>
<dbReference type="InterPro" id="IPR037069">
    <property type="entry name" value="AcylCoA_DH/ox_N_sf"/>
</dbReference>
<dbReference type="Pfam" id="PF02771">
    <property type="entry name" value="Acyl-CoA_dh_N"/>
    <property type="match status" value="1"/>
</dbReference>
<dbReference type="InterPro" id="IPR006091">
    <property type="entry name" value="Acyl-CoA_Oxase/DH_mid-dom"/>
</dbReference>
<evidence type="ECO:0000259" key="8">
    <source>
        <dbReference type="Pfam" id="PF02770"/>
    </source>
</evidence>
<evidence type="ECO:0000259" key="7">
    <source>
        <dbReference type="Pfam" id="PF00441"/>
    </source>
</evidence>
<comment type="similarity">
    <text evidence="2 6">Belongs to the acyl-CoA dehydrogenase family.</text>
</comment>
<dbReference type="FunFam" id="1.20.140.10:FF:000001">
    <property type="entry name" value="Acyl-CoA dehydrogenase"/>
    <property type="match status" value="1"/>
</dbReference>
<dbReference type="Proteomes" id="UP000094793">
    <property type="component" value="Chromosome"/>
</dbReference>
<dbReference type="PATRIC" id="fig|1703.10.peg.1003"/>
<dbReference type="Pfam" id="PF00441">
    <property type="entry name" value="Acyl-CoA_dh_1"/>
    <property type="match status" value="1"/>
</dbReference>
<gene>
    <name evidence="10" type="ORF">BLSMQ_0975</name>
</gene>
<comment type="cofactor">
    <cofactor evidence="1 6">
        <name>FAD</name>
        <dbReference type="ChEBI" id="CHEBI:57692"/>
    </cofactor>
</comment>
<protein>
    <submittedName>
        <fullName evidence="10">Isovaleryl-CoA dehydrogenase</fullName>
        <ecNumber evidence="10">1.3.8.4</ecNumber>
    </submittedName>
</protein>
<evidence type="ECO:0000313" key="10">
    <source>
        <dbReference type="EMBL" id="AOP52687.1"/>
    </source>
</evidence>
<dbReference type="GO" id="GO:0050660">
    <property type="term" value="F:flavin adenine dinucleotide binding"/>
    <property type="evidence" value="ECO:0007669"/>
    <property type="project" value="InterPro"/>
</dbReference>
<proteinExistence type="inferred from homology"/>
<dbReference type="InterPro" id="IPR009100">
    <property type="entry name" value="AcylCoA_DH/oxidase_NM_dom_sf"/>
</dbReference>
<dbReference type="Pfam" id="PF02770">
    <property type="entry name" value="Acyl-CoA_dh_M"/>
    <property type="match status" value="1"/>
</dbReference>
<dbReference type="AlphaFoldDB" id="A0A1D7W100"/>
<dbReference type="KEGG" id="blin:BLSMQ_0975"/>
<feature type="domain" description="Acyl-CoA oxidase/dehydrogenase middle" evidence="8">
    <location>
        <begin position="156"/>
        <end position="258"/>
    </location>
</feature>
<dbReference type="PANTHER" id="PTHR43884:SF12">
    <property type="entry name" value="ISOVALERYL-COA DEHYDROGENASE, MITOCHONDRIAL-RELATED"/>
    <property type="match status" value="1"/>
</dbReference>
<dbReference type="EMBL" id="CP017150">
    <property type="protein sequence ID" value="AOP52687.1"/>
    <property type="molecule type" value="Genomic_DNA"/>
</dbReference>
<evidence type="ECO:0000313" key="11">
    <source>
        <dbReference type="Proteomes" id="UP000094793"/>
    </source>
</evidence>
<dbReference type="InterPro" id="IPR046373">
    <property type="entry name" value="Acyl-CoA_Oxase/DH_mid-dom_sf"/>
</dbReference>
<keyword evidence="3 6" id="KW-0285">Flavoprotein</keyword>
<dbReference type="SUPFAM" id="SSF56645">
    <property type="entry name" value="Acyl-CoA dehydrogenase NM domain-like"/>
    <property type="match status" value="1"/>
</dbReference>
<dbReference type="SUPFAM" id="SSF47203">
    <property type="entry name" value="Acyl-CoA dehydrogenase C-terminal domain-like"/>
    <property type="match status" value="1"/>
</dbReference>
<evidence type="ECO:0000259" key="9">
    <source>
        <dbReference type="Pfam" id="PF02771"/>
    </source>
</evidence>
<evidence type="ECO:0000256" key="4">
    <source>
        <dbReference type="ARBA" id="ARBA00022827"/>
    </source>
</evidence>
<dbReference type="InterPro" id="IPR006089">
    <property type="entry name" value="Acyl-CoA_DH_CS"/>
</dbReference>
<dbReference type="InterPro" id="IPR036250">
    <property type="entry name" value="AcylCo_DH-like_C"/>
</dbReference>
<dbReference type="Gene3D" id="1.10.540.10">
    <property type="entry name" value="Acyl-CoA dehydrogenase/oxidase, N-terminal domain"/>
    <property type="match status" value="1"/>
</dbReference>